<dbReference type="CDD" id="cd04301">
    <property type="entry name" value="NAT_SF"/>
    <property type="match status" value="1"/>
</dbReference>
<dbReference type="Pfam" id="PF00583">
    <property type="entry name" value="Acetyltransf_1"/>
    <property type="match status" value="1"/>
</dbReference>
<dbReference type="EMBL" id="LT796768">
    <property type="protein sequence ID" value="SKB10375.1"/>
    <property type="molecule type" value="Genomic_DNA"/>
</dbReference>
<evidence type="ECO:0000259" key="3">
    <source>
        <dbReference type="PROSITE" id="PS51186"/>
    </source>
</evidence>
<dbReference type="PANTHER" id="PTHR43877">
    <property type="entry name" value="AMINOALKYLPHOSPHONATE N-ACETYLTRANSFERASE-RELATED-RELATED"/>
    <property type="match status" value="1"/>
</dbReference>
<dbReference type="InterPro" id="IPR016181">
    <property type="entry name" value="Acyl_CoA_acyltransferase"/>
</dbReference>
<accession>A0A1T4Z9W0</accession>
<dbReference type="Proteomes" id="UP000191040">
    <property type="component" value="Chromosome I"/>
</dbReference>
<sequence length="150" mass="16768">MVRYDHPDAVKLTELVQAEYVRRYASEVGDSSPMAPEEFDHPNGIFFIGYVDEIPVAMGGWRRGGPNGDTDGEIKRMFVLDSHRGQGLSRQVLDELERSAARQGIMRLVLETGTEQPEAIALYRSAGYVDVPAFGFYAEYDDSVHLGRVL</sequence>
<evidence type="ECO:0000313" key="5">
    <source>
        <dbReference type="Proteomes" id="UP000191040"/>
    </source>
</evidence>
<proteinExistence type="predicted"/>
<evidence type="ECO:0000256" key="2">
    <source>
        <dbReference type="ARBA" id="ARBA00023315"/>
    </source>
</evidence>
<name>A0A1T4Z9W0_9ACTN</name>
<organism evidence="4 5">
    <name type="scientific">Aeromicrobium choanae</name>
    <dbReference type="NCBI Taxonomy" id="1736691"/>
    <lineage>
        <taxon>Bacteria</taxon>
        <taxon>Bacillati</taxon>
        <taxon>Actinomycetota</taxon>
        <taxon>Actinomycetes</taxon>
        <taxon>Propionibacteriales</taxon>
        <taxon>Nocardioidaceae</taxon>
        <taxon>Aeromicrobium</taxon>
    </lineage>
</organism>
<dbReference type="PROSITE" id="PS51186">
    <property type="entry name" value="GNAT"/>
    <property type="match status" value="1"/>
</dbReference>
<dbReference type="PANTHER" id="PTHR43877:SF2">
    <property type="entry name" value="AMINOALKYLPHOSPHONATE N-ACETYLTRANSFERASE-RELATED"/>
    <property type="match status" value="1"/>
</dbReference>
<dbReference type="STRING" id="1736691.SAMN06295964_3284"/>
<dbReference type="SUPFAM" id="SSF55729">
    <property type="entry name" value="Acyl-CoA N-acyltransferases (Nat)"/>
    <property type="match status" value="1"/>
</dbReference>
<keyword evidence="5" id="KW-1185">Reference proteome</keyword>
<reference evidence="5" key="1">
    <citation type="submission" date="2017-02" db="EMBL/GenBank/DDBJ databases">
        <authorList>
            <person name="Varghese N."/>
            <person name="Submissions S."/>
        </authorList>
    </citation>
    <scope>NUCLEOTIDE SEQUENCE [LARGE SCALE GENOMIC DNA]</scope>
    <source>
        <strain evidence="5">9H-4</strain>
    </source>
</reference>
<feature type="domain" description="N-acetyltransferase" evidence="3">
    <location>
        <begin position="1"/>
        <end position="150"/>
    </location>
</feature>
<keyword evidence="2" id="KW-0012">Acyltransferase</keyword>
<dbReference type="Gene3D" id="3.40.630.30">
    <property type="match status" value="1"/>
</dbReference>
<dbReference type="AlphaFoldDB" id="A0A1T4Z9W0"/>
<dbReference type="InterPro" id="IPR000182">
    <property type="entry name" value="GNAT_dom"/>
</dbReference>
<gene>
    <name evidence="4" type="ORF">SAMN06295964_3284</name>
</gene>
<keyword evidence="1 4" id="KW-0808">Transferase</keyword>
<dbReference type="InterPro" id="IPR050832">
    <property type="entry name" value="Bact_Acetyltransf"/>
</dbReference>
<protein>
    <submittedName>
        <fullName evidence="4">Acetyltransferase (GNAT) family protein</fullName>
    </submittedName>
</protein>
<dbReference type="GO" id="GO:0016747">
    <property type="term" value="F:acyltransferase activity, transferring groups other than amino-acyl groups"/>
    <property type="evidence" value="ECO:0007669"/>
    <property type="project" value="InterPro"/>
</dbReference>
<dbReference type="RefSeq" id="WP_231948918.1">
    <property type="nucleotide sequence ID" value="NZ_LT796768.1"/>
</dbReference>
<evidence type="ECO:0000256" key="1">
    <source>
        <dbReference type="ARBA" id="ARBA00022679"/>
    </source>
</evidence>
<evidence type="ECO:0000313" key="4">
    <source>
        <dbReference type="EMBL" id="SKB10375.1"/>
    </source>
</evidence>